<protein>
    <submittedName>
        <fullName evidence="1">Uncharacterized protein</fullName>
    </submittedName>
</protein>
<evidence type="ECO:0000313" key="1">
    <source>
        <dbReference type="EMBL" id="JAD22604.1"/>
    </source>
</evidence>
<reference evidence="1" key="1">
    <citation type="submission" date="2014-09" db="EMBL/GenBank/DDBJ databases">
        <authorList>
            <person name="Magalhaes I.L.F."/>
            <person name="Oliveira U."/>
            <person name="Santos F.R."/>
            <person name="Vidigal T.H.D.A."/>
            <person name="Brescovit A.D."/>
            <person name="Santos A.J."/>
        </authorList>
    </citation>
    <scope>NUCLEOTIDE SEQUENCE</scope>
    <source>
        <tissue evidence="1">Shoot tissue taken approximately 20 cm above the soil surface</tissue>
    </source>
</reference>
<organism evidence="1">
    <name type="scientific">Arundo donax</name>
    <name type="common">Giant reed</name>
    <name type="synonym">Donax arundinaceus</name>
    <dbReference type="NCBI Taxonomy" id="35708"/>
    <lineage>
        <taxon>Eukaryota</taxon>
        <taxon>Viridiplantae</taxon>
        <taxon>Streptophyta</taxon>
        <taxon>Embryophyta</taxon>
        <taxon>Tracheophyta</taxon>
        <taxon>Spermatophyta</taxon>
        <taxon>Magnoliopsida</taxon>
        <taxon>Liliopsida</taxon>
        <taxon>Poales</taxon>
        <taxon>Poaceae</taxon>
        <taxon>PACMAD clade</taxon>
        <taxon>Arundinoideae</taxon>
        <taxon>Arundineae</taxon>
        <taxon>Arundo</taxon>
    </lineage>
</organism>
<proteinExistence type="predicted"/>
<accession>A0A0A8Y9S8</accession>
<sequence length="28" mass="3087">MSPTEPSVTCSHTCYSFLIPLCPWGSIE</sequence>
<dbReference type="EMBL" id="GBRH01275291">
    <property type="protein sequence ID" value="JAD22604.1"/>
    <property type="molecule type" value="Transcribed_RNA"/>
</dbReference>
<dbReference type="AlphaFoldDB" id="A0A0A8Y9S8"/>
<reference evidence="1" key="2">
    <citation type="journal article" date="2015" name="Data Brief">
        <title>Shoot transcriptome of the giant reed, Arundo donax.</title>
        <authorList>
            <person name="Barrero R.A."/>
            <person name="Guerrero F.D."/>
            <person name="Moolhuijzen P."/>
            <person name="Goolsby J.A."/>
            <person name="Tidwell J."/>
            <person name="Bellgard S.E."/>
            <person name="Bellgard M.I."/>
        </authorList>
    </citation>
    <scope>NUCLEOTIDE SEQUENCE</scope>
    <source>
        <tissue evidence="1">Shoot tissue taken approximately 20 cm above the soil surface</tissue>
    </source>
</reference>
<name>A0A0A8Y9S8_ARUDO</name>